<dbReference type="AlphaFoldDB" id="A0A1G2CRH8"/>
<name>A0A1G2CRH8_9BACT</name>
<dbReference type="STRING" id="1798657.A2648_00120"/>
<organism evidence="1 2">
    <name type="scientific">Candidatus Lloydbacteria bacterium RIFCSPHIGHO2_01_FULL_41_20</name>
    <dbReference type="NCBI Taxonomy" id="1798657"/>
    <lineage>
        <taxon>Bacteria</taxon>
        <taxon>Candidatus Lloydiibacteriota</taxon>
    </lineage>
</organism>
<protein>
    <submittedName>
        <fullName evidence="1">Uncharacterized protein</fullName>
    </submittedName>
</protein>
<accession>A0A1G2CRH8</accession>
<reference evidence="1 2" key="1">
    <citation type="journal article" date="2016" name="Nat. Commun.">
        <title>Thousands of microbial genomes shed light on interconnected biogeochemical processes in an aquifer system.</title>
        <authorList>
            <person name="Anantharaman K."/>
            <person name="Brown C.T."/>
            <person name="Hug L.A."/>
            <person name="Sharon I."/>
            <person name="Castelle C.J."/>
            <person name="Probst A.J."/>
            <person name="Thomas B.C."/>
            <person name="Singh A."/>
            <person name="Wilkins M.J."/>
            <person name="Karaoz U."/>
            <person name="Brodie E.L."/>
            <person name="Williams K.H."/>
            <person name="Hubbard S.S."/>
            <person name="Banfield J.F."/>
        </authorList>
    </citation>
    <scope>NUCLEOTIDE SEQUENCE [LARGE SCALE GENOMIC DNA]</scope>
</reference>
<gene>
    <name evidence="1" type="ORF">A2648_00120</name>
</gene>
<evidence type="ECO:0000313" key="2">
    <source>
        <dbReference type="Proteomes" id="UP000178841"/>
    </source>
</evidence>
<comment type="caution">
    <text evidence="1">The sequence shown here is derived from an EMBL/GenBank/DDBJ whole genome shotgun (WGS) entry which is preliminary data.</text>
</comment>
<evidence type="ECO:0000313" key="1">
    <source>
        <dbReference type="EMBL" id="OGZ03994.1"/>
    </source>
</evidence>
<dbReference type="EMBL" id="MHLH01000012">
    <property type="protein sequence ID" value="OGZ03994.1"/>
    <property type="molecule type" value="Genomic_DNA"/>
</dbReference>
<proteinExistence type="predicted"/>
<sequence>MEIIFVGGRAGVYSWIDGVKFRKEQRLKEEFRRNPDAVFERLYRHGQTDLLEYLIEHFL</sequence>
<dbReference type="Proteomes" id="UP000178841">
    <property type="component" value="Unassembled WGS sequence"/>
</dbReference>